<dbReference type="PROSITE" id="PS50297">
    <property type="entry name" value="ANK_REP_REGION"/>
    <property type="match status" value="1"/>
</dbReference>
<dbReference type="InterPro" id="IPR036770">
    <property type="entry name" value="Ankyrin_rpt-contain_sf"/>
</dbReference>
<feature type="repeat" description="ANK" evidence="3">
    <location>
        <begin position="2"/>
        <end position="34"/>
    </location>
</feature>
<sequence length="219" mass="24009">MEDGDELTSAAANGDEKLIKSLLDSGANPNSYSAQGFRPACIAAFWGYSSIVRLLLDSGADVNGCNKGTLWTPLHCAAFQGHGKVVMTIMEYKPDLTLTDSKERTAADFASAIENIWPFFAAANCKRTPKSELIRLDIVKKVSNKEIQQIPQNETAYFSRPGSAYIVRNQSLHGSGRTSRPSIEEQREHIAFSNGDVLTDGDSPCMNQQDSPSFNAWRN</sequence>
<dbReference type="SMART" id="SM00248">
    <property type="entry name" value="ANK"/>
    <property type="match status" value="3"/>
</dbReference>
<evidence type="ECO:0000256" key="1">
    <source>
        <dbReference type="ARBA" id="ARBA00022737"/>
    </source>
</evidence>
<keyword evidence="1" id="KW-0677">Repeat</keyword>
<organism evidence="5 6">
    <name type="scientific">Actinia tenebrosa</name>
    <name type="common">Australian red waratah sea anemone</name>
    <dbReference type="NCBI Taxonomy" id="6105"/>
    <lineage>
        <taxon>Eukaryota</taxon>
        <taxon>Metazoa</taxon>
        <taxon>Cnidaria</taxon>
        <taxon>Anthozoa</taxon>
        <taxon>Hexacorallia</taxon>
        <taxon>Actiniaria</taxon>
        <taxon>Actiniidae</taxon>
        <taxon>Actinia</taxon>
    </lineage>
</organism>
<evidence type="ECO:0000313" key="6">
    <source>
        <dbReference type="RefSeq" id="XP_031564924.1"/>
    </source>
</evidence>
<protein>
    <submittedName>
        <fullName evidence="6">Receptor-interacting serine/threonine-protein kinase 4-like</fullName>
    </submittedName>
</protein>
<dbReference type="Pfam" id="PF12796">
    <property type="entry name" value="Ank_2"/>
    <property type="match status" value="1"/>
</dbReference>
<dbReference type="PANTHER" id="PTHR24201:SF15">
    <property type="entry name" value="ANKYRIN REPEAT DOMAIN-CONTAINING PROTEIN 66"/>
    <property type="match status" value="1"/>
</dbReference>
<reference evidence="6" key="1">
    <citation type="submission" date="2025-08" db="UniProtKB">
        <authorList>
            <consortium name="RefSeq"/>
        </authorList>
    </citation>
    <scope>IDENTIFICATION</scope>
    <source>
        <tissue evidence="6">Tentacle</tissue>
    </source>
</reference>
<gene>
    <name evidence="6" type="primary">LOC116300239</name>
</gene>
<proteinExistence type="predicted"/>
<evidence type="ECO:0000256" key="4">
    <source>
        <dbReference type="SAM" id="MobiDB-lite"/>
    </source>
</evidence>
<dbReference type="InParanoid" id="A0A6P8I8N6"/>
<feature type="compositionally biased region" description="Polar residues" evidence="4">
    <location>
        <begin position="205"/>
        <end position="219"/>
    </location>
</feature>
<accession>A0A6P8I8N6</accession>
<dbReference type="Proteomes" id="UP000515163">
    <property type="component" value="Unplaced"/>
</dbReference>
<evidence type="ECO:0000256" key="2">
    <source>
        <dbReference type="ARBA" id="ARBA00023043"/>
    </source>
</evidence>
<dbReference type="RefSeq" id="XP_031564924.1">
    <property type="nucleotide sequence ID" value="XM_031709064.1"/>
</dbReference>
<dbReference type="AlphaFoldDB" id="A0A6P8I8N6"/>
<feature type="region of interest" description="Disordered" evidence="4">
    <location>
        <begin position="195"/>
        <end position="219"/>
    </location>
</feature>
<dbReference type="PROSITE" id="PS50088">
    <property type="entry name" value="ANK_REPEAT"/>
    <property type="match status" value="3"/>
</dbReference>
<keyword evidence="5" id="KW-1185">Reference proteome</keyword>
<evidence type="ECO:0000313" key="5">
    <source>
        <dbReference type="Proteomes" id="UP000515163"/>
    </source>
</evidence>
<dbReference type="InterPro" id="IPR002110">
    <property type="entry name" value="Ankyrin_rpt"/>
</dbReference>
<evidence type="ECO:0000256" key="3">
    <source>
        <dbReference type="PROSITE-ProRule" id="PRU00023"/>
    </source>
</evidence>
<name>A0A6P8I8N6_ACTTE</name>
<dbReference type="OrthoDB" id="194358at2759"/>
<dbReference type="PANTHER" id="PTHR24201">
    <property type="entry name" value="ANK_REP_REGION DOMAIN-CONTAINING PROTEIN"/>
    <property type="match status" value="1"/>
</dbReference>
<dbReference type="Gene3D" id="1.25.40.20">
    <property type="entry name" value="Ankyrin repeat-containing domain"/>
    <property type="match status" value="1"/>
</dbReference>
<dbReference type="KEGG" id="aten:116300239"/>
<keyword evidence="2 3" id="KW-0040">ANK repeat</keyword>
<dbReference type="InterPro" id="IPR050776">
    <property type="entry name" value="Ank_Repeat/CDKN_Inhibitor"/>
</dbReference>
<feature type="repeat" description="ANK" evidence="3">
    <location>
        <begin position="69"/>
        <end position="101"/>
    </location>
</feature>
<dbReference type="SUPFAM" id="SSF48403">
    <property type="entry name" value="Ankyrin repeat"/>
    <property type="match status" value="1"/>
</dbReference>
<dbReference type="GeneID" id="116300239"/>
<feature type="repeat" description="ANK" evidence="3">
    <location>
        <begin position="35"/>
        <end position="67"/>
    </location>
</feature>